<keyword evidence="17" id="KW-0449">Lipoprotein</keyword>
<dbReference type="GO" id="GO:0046872">
    <property type="term" value="F:metal ion binding"/>
    <property type="evidence" value="ECO:0007669"/>
    <property type="project" value="UniProtKB-KW"/>
</dbReference>
<dbReference type="GO" id="GO:0010634">
    <property type="term" value="P:positive regulation of epithelial cell migration"/>
    <property type="evidence" value="ECO:0007669"/>
    <property type="project" value="TreeGrafter"/>
</dbReference>
<evidence type="ECO:0000256" key="12">
    <source>
        <dbReference type="ARBA" id="ARBA00022990"/>
    </source>
</evidence>
<dbReference type="SUPFAM" id="SSF50729">
    <property type="entry name" value="PH domain-like"/>
    <property type="match status" value="1"/>
</dbReference>
<evidence type="ECO:0000256" key="13">
    <source>
        <dbReference type="ARBA" id="ARBA00022999"/>
    </source>
</evidence>
<dbReference type="FunFam" id="3.30.505.10:FF:000009">
    <property type="entry name" value="1-phosphatidylinositol 4,5-bisphosphate phosphodiesterase gamma"/>
    <property type="match status" value="1"/>
</dbReference>
<dbReference type="PROSITE" id="PS50001">
    <property type="entry name" value="SH2"/>
    <property type="match status" value="2"/>
</dbReference>
<dbReference type="GO" id="GO:0032587">
    <property type="term" value="C:ruffle membrane"/>
    <property type="evidence" value="ECO:0007669"/>
    <property type="project" value="TreeGrafter"/>
</dbReference>
<sequence length="1220" mass="140621">EYSRSKELKVLIVDTELNSIYRDLELGTVLTLFYSKKSQRPERRTFQVKLETRQIIWTRGTDKIEGEIDIREIKEIRQGQKSRDFDRYLEDASARTDQAHCFVILYGTEFRLKSLSLAATSDEEMAMWVKGLTCLMSDTLDSSTPLQIERWCILKLNLFLVNREDKISCKDLKNMLSQVNYRVPNMKFLREKLPDGELRSGDVSYCQFAQLYRSLMFDAQKSVISVCVCVCVFQELWATDNNKVQDFMFRYLKDPLREIEQPYFLQDEVTPLSLTHTHTHTHTHSTMVLFLLNFTINISKSHFWLGSGLEFAYLTGDQFSSESSLEAYARCLRMGCRCIELDCWDGPDGMPVIYHGHTLTTKIKFCDVLMTIKEHAFVNSDYPIILSIEDHCSIVQQRNMAQHFRKVFGEMLLTKAVDISADGLPSPNQLKRKILIKVGADWLLDLDLFKVKIITDQWSSLNCFDSFIEKWFHGKLGAGRDGRQIAERLLSEYCLETGAPDGSFLVRESETFVGDYTLSFWRSGRVQHCRIHSRQEAGSPKFYLTDNLVFDTLFALITHYQQVALRCNEFEMKLTEPVPQTNAHESKEWYHACLSRSQAENMLMRVPRDGAFLVRKRAEFNSFAISFRAEGKIKHCRVLQEGQTVVLGTSEFDSLVDLISYYEKHPLYRKMKLRYPINEETLEKIGTAEPDYGALYEGRNPGFYVEANQMPTFKCTVKAMYEYKAQRDDELSFSKNSIIQNVDKQEGGWWKGDFGGKKQLWFPANYVEEISPTAVEPDRSATENSPLGDLLRGSMDVSSCQIMIRTEGKGSRPHVFTLMPMGSTRTSPMLDVAASSPEELKDWVQKIREVTMTSEAKLEEGKMMERRKKIALELSDLVVYCRPVPFDEDKIGTERACFRDMSSFPETKAEKYVNRIKGKKFLQYNRLQLSRIYPRGQRLDSSNYDPLPMWLCGSQLVALNFQTADKPMQMNQALFMLNGRSGYVLQPPIMRDDTFDPFDKHSLRGVEPITLIIEVLGARHLPKHGRGIVCPLIEIEVCGAEYDCAKQKTDSEADNGLNPIWPRKPFRFNVCNPSFAFLRFVVYEIDMFNDQNFLAQATFPINCLKTGYRSVPLKNSYSEDLELASLLVHLEITRGRALGYRGREGSFEARYQSPLDDFRVSQETLLEHVVDPQNRRCVTYSSLLVMNASFSYFNLHSLLTQMCKCTQTACLVPVEEEYCQ</sequence>
<dbReference type="SMART" id="SM00149">
    <property type="entry name" value="PLCYc"/>
    <property type="match status" value="1"/>
</dbReference>
<dbReference type="PROSITE" id="PS50003">
    <property type="entry name" value="PH_DOMAIN"/>
    <property type="match status" value="2"/>
</dbReference>
<keyword evidence="13 22" id="KW-0727">SH2 domain</keyword>
<dbReference type="FunFam" id="2.30.30.40:FF:000051">
    <property type="entry name" value="1-phosphatidylinositol 4,5-bisphosphate phosphodiesterase gamma"/>
    <property type="match status" value="1"/>
</dbReference>
<dbReference type="GO" id="GO:0004435">
    <property type="term" value="F:phosphatidylinositol-4,5-bisphosphate phospholipase C activity"/>
    <property type="evidence" value="ECO:0007669"/>
    <property type="project" value="UniProtKB-UniRule"/>
</dbReference>
<keyword evidence="6" id="KW-0479">Metal-binding</keyword>
<dbReference type="InterPro" id="IPR001711">
    <property type="entry name" value="PLipase_C_Pinositol-sp_Y"/>
</dbReference>
<dbReference type="PROSITE" id="PS50007">
    <property type="entry name" value="PIPLC_X_DOMAIN"/>
    <property type="match status" value="1"/>
</dbReference>
<keyword evidence="14 21" id="KW-0443">Lipid metabolism</keyword>
<dbReference type="InterPro" id="IPR000909">
    <property type="entry name" value="PLipase_C_PInositol-sp_X_dom"/>
</dbReference>
<dbReference type="FunFam" id="2.30.29.30:FF:000155">
    <property type="entry name" value="1-phosphatidylinositol 4,5-bisphosphate phosphodiesterase gamma"/>
    <property type="match status" value="1"/>
</dbReference>
<dbReference type="GO" id="GO:0046488">
    <property type="term" value="P:phosphatidylinositol metabolic process"/>
    <property type="evidence" value="ECO:0007669"/>
    <property type="project" value="TreeGrafter"/>
</dbReference>
<dbReference type="CDD" id="cd09932">
    <property type="entry name" value="SH2_C-SH2_PLC_gamma_like"/>
    <property type="match status" value="1"/>
</dbReference>
<dbReference type="CDD" id="cd13362">
    <property type="entry name" value="PH_PLC_gamma"/>
    <property type="match status" value="1"/>
</dbReference>
<feature type="domain" description="C2" evidence="27">
    <location>
        <begin position="992"/>
        <end position="1115"/>
    </location>
</feature>
<dbReference type="PANTHER" id="PTHR10336:SF173">
    <property type="entry name" value="1-PHOSPHATIDYLINOSITOL 4,5-BISPHOSPHATE PHOSPHODIESTERASE GAMMA-1"/>
    <property type="match status" value="1"/>
</dbReference>
<dbReference type="SUPFAM" id="SSF51695">
    <property type="entry name" value="PLC-like phosphodiesterases"/>
    <property type="match status" value="1"/>
</dbReference>
<evidence type="ECO:0000256" key="21">
    <source>
        <dbReference type="PIRNR" id="PIRNR000952"/>
    </source>
</evidence>
<feature type="domain" description="SH2" evidence="24">
    <location>
        <begin position="589"/>
        <end position="677"/>
    </location>
</feature>
<dbReference type="Pfam" id="PF16457">
    <property type="entry name" value="PH_12"/>
    <property type="match status" value="1"/>
</dbReference>
<evidence type="ECO:0000256" key="4">
    <source>
        <dbReference type="ARBA" id="ARBA00022443"/>
    </source>
</evidence>
<dbReference type="PROSITE" id="PS50008">
    <property type="entry name" value="PIPLC_Y_DOMAIN"/>
    <property type="match status" value="1"/>
</dbReference>
<evidence type="ECO:0000256" key="1">
    <source>
        <dbReference type="ARBA" id="ARBA00001913"/>
    </source>
</evidence>
<dbReference type="SUPFAM" id="SSF55550">
    <property type="entry name" value="SH2 domain"/>
    <property type="match status" value="2"/>
</dbReference>
<dbReference type="FunFam" id="3.20.20.190:FF:000007">
    <property type="entry name" value="1-phosphatidylinositol 4,5-bisphosphate phosphodiesterase gamma"/>
    <property type="match status" value="1"/>
</dbReference>
<evidence type="ECO:0000256" key="9">
    <source>
        <dbReference type="ARBA" id="ARBA00022837"/>
    </source>
</evidence>
<protein>
    <recommendedName>
        <fullName evidence="21">1-phosphatidylinositol 4,5-bisphosphate phosphodiesterase gamma</fullName>
        <ecNumber evidence="21">3.1.4.11</ecNumber>
    </recommendedName>
</protein>
<dbReference type="Gene3D" id="2.30.29.30">
    <property type="entry name" value="Pleckstrin-homology domain (PH domain)/Phosphotyrosine-binding domain (PTB)"/>
    <property type="match status" value="1"/>
</dbReference>
<dbReference type="FunFam" id="3.30.505.10:FF:000011">
    <property type="entry name" value="1-phosphatidylinositol 4,5-bisphosphate phosphodiesterase gamma"/>
    <property type="match status" value="1"/>
</dbReference>
<dbReference type="InterPro" id="IPR035024">
    <property type="entry name" value="PLC-gamma_N-SH2"/>
</dbReference>
<evidence type="ECO:0000256" key="20">
    <source>
        <dbReference type="ARBA" id="ARBA00053042"/>
    </source>
</evidence>
<dbReference type="Pfam" id="PF00017">
    <property type="entry name" value="SH2"/>
    <property type="match status" value="2"/>
</dbReference>
<evidence type="ECO:0000256" key="18">
    <source>
        <dbReference type="ARBA" id="ARBA00023674"/>
    </source>
</evidence>
<dbReference type="InterPro" id="IPR000008">
    <property type="entry name" value="C2_dom"/>
</dbReference>
<evidence type="ECO:0000256" key="3">
    <source>
        <dbReference type="ARBA" id="ARBA00004510"/>
    </source>
</evidence>
<dbReference type="Proteomes" id="UP000694621">
    <property type="component" value="Unplaced"/>
</dbReference>
<dbReference type="PRINTS" id="PR00390">
    <property type="entry name" value="PHPHLIPASEC"/>
</dbReference>
<dbReference type="InterPro" id="IPR017946">
    <property type="entry name" value="PLC-like_Pdiesterase_TIM-brl"/>
</dbReference>
<keyword evidence="12" id="KW-0007">Acetylation</keyword>
<keyword evidence="5" id="KW-0597">Phosphoprotein</keyword>
<evidence type="ECO:0000256" key="10">
    <source>
        <dbReference type="ARBA" id="ARBA00022843"/>
    </source>
</evidence>
<dbReference type="Gene3D" id="3.20.20.190">
    <property type="entry name" value="Phosphatidylinositol (PI) phosphodiesterase"/>
    <property type="match status" value="2"/>
</dbReference>
<comment type="catalytic activity">
    <reaction evidence="18">
        <text>a 1,2-diacyl-sn-glycero-3-phospho-(1D-myo-inositol-4,5-bisphosphate) + H2O = 1D-myo-inositol 1,4,5-trisphosphate + a 1,2-diacyl-sn-glycerol + H(+)</text>
        <dbReference type="Rhea" id="RHEA:33179"/>
        <dbReference type="ChEBI" id="CHEBI:15377"/>
        <dbReference type="ChEBI" id="CHEBI:15378"/>
        <dbReference type="ChEBI" id="CHEBI:17815"/>
        <dbReference type="ChEBI" id="CHEBI:58456"/>
        <dbReference type="ChEBI" id="CHEBI:203600"/>
        <dbReference type="EC" id="3.1.4.11"/>
    </reaction>
    <physiologicalReaction direction="left-to-right" evidence="18">
        <dbReference type="Rhea" id="RHEA:33180"/>
    </physiologicalReaction>
</comment>
<keyword evidence="11 21" id="KW-0442">Lipid degradation</keyword>
<dbReference type="SUPFAM" id="SSF50044">
    <property type="entry name" value="SH3-domain"/>
    <property type="match status" value="1"/>
</dbReference>
<dbReference type="SMART" id="SM00148">
    <property type="entry name" value="PLCXc"/>
    <property type="match status" value="1"/>
</dbReference>
<evidence type="ECO:0000256" key="7">
    <source>
        <dbReference type="ARBA" id="ARBA00022737"/>
    </source>
</evidence>
<dbReference type="Pfam" id="PF23583">
    <property type="entry name" value="EF_HAND_2_PLCG"/>
    <property type="match status" value="1"/>
</dbReference>
<dbReference type="SMART" id="SM00326">
    <property type="entry name" value="SH3"/>
    <property type="match status" value="1"/>
</dbReference>
<dbReference type="InterPro" id="IPR001849">
    <property type="entry name" value="PH_domain"/>
</dbReference>
<dbReference type="AlphaFoldDB" id="A0A8B9JSV0"/>
<reference evidence="29" key="1">
    <citation type="submission" date="2025-08" db="UniProtKB">
        <authorList>
            <consortium name="Ensembl"/>
        </authorList>
    </citation>
    <scope>IDENTIFICATION</scope>
</reference>
<comment type="cofactor">
    <cofactor evidence="1">
        <name>Ca(2+)</name>
        <dbReference type="ChEBI" id="CHEBI:29108"/>
    </cofactor>
</comment>
<dbReference type="Ensembl" id="ENSAMXT00005028290.1">
    <property type="protein sequence ID" value="ENSAMXP00005025666.1"/>
    <property type="gene ID" value="ENSAMXG00005012718.1"/>
</dbReference>
<comment type="subcellular location">
    <subcellularLocation>
        <location evidence="3">Cell projection</location>
        <location evidence="3">Lamellipodium</location>
    </subcellularLocation>
    <subcellularLocation>
        <location evidence="2">Cell projection</location>
        <location evidence="2">Ruffle</location>
    </subcellularLocation>
</comment>
<dbReference type="PRINTS" id="PR00452">
    <property type="entry name" value="SH3DOMAIN"/>
</dbReference>
<dbReference type="CDD" id="cd00275">
    <property type="entry name" value="C2_PLC_like"/>
    <property type="match status" value="1"/>
</dbReference>
<dbReference type="GO" id="GO:0030027">
    <property type="term" value="C:lamellipodium"/>
    <property type="evidence" value="ECO:0007669"/>
    <property type="project" value="UniProtKB-SubCell"/>
</dbReference>
<dbReference type="InterPro" id="IPR035892">
    <property type="entry name" value="C2_domain_sf"/>
</dbReference>
<comment type="function">
    <text evidence="20">Mediates the production of the second messenger molecules diacylglycerol (DAG) and inositol 1,4,5-trisphosphate (IP3). Plays an important role in the regulation of intracellular signaling cascades. Becomes activated in response to ligand-mediated activation of receptor-type tyrosine kinases, such as PDGFRA, PDGFRB, EGFR, FGFR1, FGFR2, FGFR3 and FGFR4. Plays a role in actin reorganization and cell migration. Guanine nucleotide exchange factor that binds the GTPase DNM1 and catalyzes the dissociation of GDP, allowing a GTP molecule to bind in its place, therefore enhancing DNM1-dependent endocytosis.</text>
</comment>
<dbReference type="Gene3D" id="3.30.505.10">
    <property type="entry name" value="SH2 domain"/>
    <property type="match status" value="2"/>
</dbReference>
<dbReference type="InterPro" id="IPR035724">
    <property type="entry name" value="PLCgamma1_SH3"/>
</dbReference>
<evidence type="ECO:0000313" key="29">
    <source>
        <dbReference type="Ensembl" id="ENSAMXP00005025666.1"/>
    </source>
</evidence>
<dbReference type="CDD" id="cd11970">
    <property type="entry name" value="SH3_PLCgamma1"/>
    <property type="match status" value="1"/>
</dbReference>
<dbReference type="PROSITE" id="PS50004">
    <property type="entry name" value="C2"/>
    <property type="match status" value="1"/>
</dbReference>
<dbReference type="GO" id="GO:0009395">
    <property type="term" value="P:phospholipid catabolic process"/>
    <property type="evidence" value="ECO:0007669"/>
    <property type="project" value="UniProtKB-UniRule"/>
</dbReference>
<dbReference type="SUPFAM" id="SSF49562">
    <property type="entry name" value="C2 domain (Calcium/lipid-binding domain, CaLB)"/>
    <property type="match status" value="1"/>
</dbReference>
<dbReference type="Gene3D" id="2.30.30.40">
    <property type="entry name" value="SH3 Domains"/>
    <property type="match status" value="1"/>
</dbReference>
<dbReference type="Pfam" id="PF00387">
    <property type="entry name" value="PI-PLC-Y"/>
    <property type="match status" value="1"/>
</dbReference>
<dbReference type="InterPro" id="IPR000980">
    <property type="entry name" value="SH2"/>
</dbReference>
<dbReference type="SMART" id="SM00233">
    <property type="entry name" value="PH"/>
    <property type="match status" value="2"/>
</dbReference>
<dbReference type="EC" id="3.1.4.11" evidence="21"/>
<keyword evidence="10" id="KW-0832">Ubl conjugation</keyword>
<keyword evidence="16" id="KW-0966">Cell projection</keyword>
<evidence type="ECO:0000256" key="14">
    <source>
        <dbReference type="ARBA" id="ARBA00023098"/>
    </source>
</evidence>
<feature type="domain" description="PH" evidence="26">
    <location>
        <begin position="792"/>
        <end position="852"/>
    </location>
</feature>
<organism evidence="29 30">
    <name type="scientific">Astyanax mexicanus</name>
    <name type="common">Blind cave fish</name>
    <name type="synonym">Astyanax fasciatus mexicanus</name>
    <dbReference type="NCBI Taxonomy" id="7994"/>
    <lineage>
        <taxon>Eukaryota</taxon>
        <taxon>Metazoa</taxon>
        <taxon>Chordata</taxon>
        <taxon>Craniata</taxon>
        <taxon>Vertebrata</taxon>
        <taxon>Euteleostomi</taxon>
        <taxon>Actinopterygii</taxon>
        <taxon>Neopterygii</taxon>
        <taxon>Teleostei</taxon>
        <taxon>Ostariophysi</taxon>
        <taxon>Characiformes</taxon>
        <taxon>Characoidei</taxon>
        <taxon>Acestrorhamphidae</taxon>
        <taxon>Acestrorhamphinae</taxon>
        <taxon>Astyanax</taxon>
    </lineage>
</organism>
<evidence type="ECO:0000259" key="24">
    <source>
        <dbReference type="PROSITE" id="PS50001"/>
    </source>
</evidence>
<keyword evidence="9" id="KW-0106">Calcium</keyword>
<dbReference type="Gene3D" id="2.60.40.150">
    <property type="entry name" value="C2 domain"/>
    <property type="match status" value="1"/>
</dbReference>
<comment type="catalytic activity">
    <reaction evidence="19">
        <text>a 1,2-diacyl-sn-glycero-3-phospho-(1D-myo-inositol) + H2O = 1D-myo-inositol 1-phosphate + a 1,2-diacyl-sn-glycerol + H(+)</text>
        <dbReference type="Rhea" id="RHEA:43484"/>
        <dbReference type="ChEBI" id="CHEBI:15377"/>
        <dbReference type="ChEBI" id="CHEBI:15378"/>
        <dbReference type="ChEBI" id="CHEBI:17815"/>
        <dbReference type="ChEBI" id="CHEBI:57880"/>
        <dbReference type="ChEBI" id="CHEBI:58433"/>
    </reaction>
    <physiologicalReaction direction="left-to-right" evidence="19">
        <dbReference type="Rhea" id="RHEA:43485"/>
    </physiologicalReaction>
</comment>
<dbReference type="InterPro" id="IPR036860">
    <property type="entry name" value="SH2_dom_sf"/>
</dbReference>
<evidence type="ECO:0000256" key="19">
    <source>
        <dbReference type="ARBA" id="ARBA00023726"/>
    </source>
</evidence>
<keyword evidence="8 21" id="KW-0378">Hydrolase</keyword>
<dbReference type="CDD" id="cd10341">
    <property type="entry name" value="SH2_N-SH2_PLC_gamma_like"/>
    <property type="match status" value="1"/>
</dbReference>
<evidence type="ECO:0000313" key="30">
    <source>
        <dbReference type="Proteomes" id="UP000694621"/>
    </source>
</evidence>
<keyword evidence="7" id="KW-0677">Repeat</keyword>
<dbReference type="Pfam" id="PF00388">
    <property type="entry name" value="PI-PLC-X"/>
    <property type="match status" value="1"/>
</dbReference>
<evidence type="ECO:0000259" key="28">
    <source>
        <dbReference type="PROSITE" id="PS50008"/>
    </source>
</evidence>
<keyword evidence="15 21" id="KW-0807">Transducer</keyword>
<dbReference type="GO" id="GO:0051209">
    <property type="term" value="P:release of sequestered calcium ion into cytosol"/>
    <property type="evidence" value="ECO:0007669"/>
    <property type="project" value="TreeGrafter"/>
</dbReference>
<feature type="domain" description="SH2" evidence="24">
    <location>
        <begin position="471"/>
        <end position="578"/>
    </location>
</feature>
<dbReference type="FunFam" id="2.60.40.150:FF:000067">
    <property type="entry name" value="1-phosphatidylinositol 4,5-bisphosphate phosphodiesterase gamma"/>
    <property type="match status" value="1"/>
</dbReference>
<dbReference type="InterPro" id="IPR057061">
    <property type="entry name" value="PLCG_EF-hand_2"/>
</dbReference>
<evidence type="ECO:0000256" key="6">
    <source>
        <dbReference type="ARBA" id="ARBA00022723"/>
    </source>
</evidence>
<dbReference type="SMART" id="SM00239">
    <property type="entry name" value="C2"/>
    <property type="match status" value="1"/>
</dbReference>
<evidence type="ECO:0000256" key="22">
    <source>
        <dbReference type="PROSITE-ProRule" id="PRU00191"/>
    </source>
</evidence>
<dbReference type="PROSITE" id="PS50002">
    <property type="entry name" value="SH3"/>
    <property type="match status" value="1"/>
</dbReference>
<dbReference type="InterPro" id="IPR035023">
    <property type="entry name" value="PLC-gamma_C-SH2"/>
</dbReference>
<dbReference type="GO" id="GO:0005737">
    <property type="term" value="C:cytoplasm"/>
    <property type="evidence" value="ECO:0007669"/>
    <property type="project" value="UniProtKB-ARBA"/>
</dbReference>
<feature type="domain" description="PI-PLC Y-box" evidence="28">
    <location>
        <begin position="874"/>
        <end position="991"/>
    </location>
</feature>
<dbReference type="PANTHER" id="PTHR10336">
    <property type="entry name" value="PHOSPHOINOSITIDE-SPECIFIC PHOSPHOLIPASE C FAMILY PROTEIN"/>
    <property type="match status" value="1"/>
</dbReference>
<dbReference type="InterPro" id="IPR036028">
    <property type="entry name" value="SH3-like_dom_sf"/>
</dbReference>
<name>A0A8B9JSV0_ASTMX</name>
<proteinExistence type="predicted"/>
<evidence type="ECO:0000259" key="25">
    <source>
        <dbReference type="PROSITE" id="PS50002"/>
    </source>
</evidence>
<keyword evidence="4 23" id="KW-0728">SH3 domain</keyword>
<dbReference type="Pfam" id="PF00168">
    <property type="entry name" value="C2"/>
    <property type="match status" value="1"/>
</dbReference>
<evidence type="ECO:0000256" key="16">
    <source>
        <dbReference type="ARBA" id="ARBA00023273"/>
    </source>
</evidence>
<feature type="domain" description="PH" evidence="26">
    <location>
        <begin position="22"/>
        <end position="137"/>
    </location>
</feature>
<dbReference type="InterPro" id="IPR001192">
    <property type="entry name" value="PI-PLC_fam"/>
</dbReference>
<dbReference type="GO" id="GO:0048015">
    <property type="term" value="P:phosphatidylinositol-mediated signaling"/>
    <property type="evidence" value="ECO:0007669"/>
    <property type="project" value="TreeGrafter"/>
</dbReference>
<dbReference type="SMART" id="SM00252">
    <property type="entry name" value="SH2"/>
    <property type="match status" value="2"/>
</dbReference>
<evidence type="ECO:0000259" key="26">
    <source>
        <dbReference type="PROSITE" id="PS50003"/>
    </source>
</evidence>
<dbReference type="Pfam" id="PF00018">
    <property type="entry name" value="SH3_1"/>
    <property type="match status" value="1"/>
</dbReference>
<evidence type="ECO:0000259" key="27">
    <source>
        <dbReference type="PROSITE" id="PS50004"/>
    </source>
</evidence>
<dbReference type="InterPro" id="IPR001452">
    <property type="entry name" value="SH3_domain"/>
</dbReference>
<evidence type="ECO:0000256" key="5">
    <source>
        <dbReference type="ARBA" id="ARBA00022553"/>
    </source>
</evidence>
<dbReference type="PRINTS" id="PR00401">
    <property type="entry name" value="SH2DOMAIN"/>
</dbReference>
<evidence type="ECO:0000256" key="17">
    <source>
        <dbReference type="ARBA" id="ARBA00023288"/>
    </source>
</evidence>
<evidence type="ECO:0000256" key="8">
    <source>
        <dbReference type="ARBA" id="ARBA00022801"/>
    </source>
</evidence>
<dbReference type="InterPro" id="IPR016279">
    <property type="entry name" value="PLC-gamma"/>
</dbReference>
<dbReference type="InterPro" id="IPR011993">
    <property type="entry name" value="PH-like_dom_sf"/>
</dbReference>
<accession>A0A8B9JSV0</accession>
<evidence type="ECO:0000256" key="15">
    <source>
        <dbReference type="ARBA" id="ARBA00023224"/>
    </source>
</evidence>
<evidence type="ECO:0000256" key="23">
    <source>
        <dbReference type="PROSITE-ProRule" id="PRU00192"/>
    </source>
</evidence>
<feature type="domain" description="SH3" evidence="25">
    <location>
        <begin position="712"/>
        <end position="772"/>
    </location>
</feature>
<dbReference type="PIRSF" id="PIRSF000952">
    <property type="entry name" value="PLC-gamma"/>
    <property type="match status" value="1"/>
</dbReference>
<evidence type="ECO:0000256" key="2">
    <source>
        <dbReference type="ARBA" id="ARBA00004466"/>
    </source>
</evidence>
<evidence type="ECO:0000256" key="11">
    <source>
        <dbReference type="ARBA" id="ARBA00022963"/>
    </source>
</evidence>